<dbReference type="CDD" id="cd00112">
    <property type="entry name" value="LDLa"/>
    <property type="match status" value="1"/>
</dbReference>
<dbReference type="PROSITE" id="PS50041">
    <property type="entry name" value="C_TYPE_LECTIN_2"/>
    <property type="match status" value="2"/>
</dbReference>
<evidence type="ECO:0000313" key="7">
    <source>
        <dbReference type="EnsemblMetazoa" id="G14196.1:cds"/>
    </source>
</evidence>
<name>A0A8W8II62_MAGGI</name>
<evidence type="ECO:0000256" key="4">
    <source>
        <dbReference type="PROSITE-ProRule" id="PRU00124"/>
    </source>
</evidence>
<keyword evidence="1" id="KW-0245">EGF-like domain</keyword>
<dbReference type="SUPFAM" id="SSF56436">
    <property type="entry name" value="C-type lectin-like"/>
    <property type="match status" value="2"/>
</dbReference>
<dbReference type="EnsemblMetazoa" id="G14196.1">
    <property type="protein sequence ID" value="G14196.1:cds"/>
    <property type="gene ID" value="G14196"/>
</dbReference>
<feature type="domain" description="C-type lectin" evidence="6">
    <location>
        <begin position="219"/>
        <end position="332"/>
    </location>
</feature>
<dbReference type="SUPFAM" id="SSF57424">
    <property type="entry name" value="LDL receptor-like module"/>
    <property type="match status" value="1"/>
</dbReference>
<dbReference type="InterPro" id="IPR052065">
    <property type="entry name" value="Compl_asym_regulator"/>
</dbReference>
<dbReference type="AlphaFoldDB" id="A0A8W8II62"/>
<dbReference type="Gene3D" id="4.10.400.10">
    <property type="entry name" value="Low-density Lipoprotein Receptor"/>
    <property type="match status" value="1"/>
</dbReference>
<proteinExistence type="predicted"/>
<keyword evidence="3" id="KW-1015">Disulfide bond</keyword>
<dbReference type="Proteomes" id="UP000005408">
    <property type="component" value="Unassembled WGS sequence"/>
</dbReference>
<dbReference type="Pfam" id="PF00057">
    <property type="entry name" value="Ldl_recept_a"/>
    <property type="match status" value="1"/>
</dbReference>
<dbReference type="PROSITE" id="PS50068">
    <property type="entry name" value="LDLRA_2"/>
    <property type="match status" value="1"/>
</dbReference>
<keyword evidence="5" id="KW-1133">Transmembrane helix</keyword>
<dbReference type="InterPro" id="IPR036383">
    <property type="entry name" value="TSP1_rpt_sf"/>
</dbReference>
<dbReference type="Pfam" id="PF00059">
    <property type="entry name" value="Lectin_C"/>
    <property type="match status" value="2"/>
</dbReference>
<reference evidence="7" key="1">
    <citation type="submission" date="2022-08" db="UniProtKB">
        <authorList>
            <consortium name="EnsemblMetazoa"/>
        </authorList>
    </citation>
    <scope>IDENTIFICATION</scope>
    <source>
        <strain evidence="7">05x7-T-G4-1.051#20</strain>
    </source>
</reference>
<dbReference type="InterPro" id="IPR016187">
    <property type="entry name" value="CTDL_fold"/>
</dbReference>
<evidence type="ECO:0000313" key="8">
    <source>
        <dbReference type="Proteomes" id="UP000005408"/>
    </source>
</evidence>
<protein>
    <recommendedName>
        <fullName evidence="6">C-type lectin domain-containing protein</fullName>
    </recommendedName>
</protein>
<keyword evidence="5" id="KW-0472">Membrane</keyword>
<keyword evidence="8" id="KW-1185">Reference proteome</keyword>
<evidence type="ECO:0000256" key="2">
    <source>
        <dbReference type="ARBA" id="ARBA00022737"/>
    </source>
</evidence>
<keyword evidence="5" id="KW-0812">Transmembrane</keyword>
<sequence>MTEVTKQPDMPDVQTLSNAYWKMEQKLGFKILIDKTLLGYPLTKSVTKAMSGPLKSNLFFYRVLKLVLVIALFTLPEYRVSAVTCSSGWTKYGENCYRLYTSKLPWMNALKACQAVGSSLVDVGSDGEQTFVHNLARGYEFWISGSDSSTEGQWLWYGSIQSWGYTKWNSGEPNNAGGEDCASLLSSGRWNDYPCSRSMAYICEQTTALDACDSTWSFRNGRCYKLFTSKVTWSNALKTCQANSANLVNIADSGENSFVHGLLRGESVWMGGFDGPTEGSWAWSGGVFTWSYTNWKSGEPNNSGDEDCNMMYSSDGKWNDGRCSGSLQFMCEKNTPPINGGWSGFGSYGSCSRSCGGGTKTRSRTCTNPVPQWGGDNCPGSSTSSQACNTHSCPINGGWSSWGGYGSCTVTCGGGTQQRSRTCTNPAPQYGGANCPSTSTSSKSCNTHNCPIDGQWTSWGSWGSCSVSCGGGSQSRSRSCTNPAPQYGGSACPGSSSASQACNTHNCPINGGWTSWGSYGSCTVTCGGGTQQRSRTCTNPAPQYGGANCPWSSTSSQSCNTHNCPIDGQWTSWGSWGSCSVSCGGGSQSRSRSCTNPVPQYGGSACPGFSSTSQACNTHNCPINGGWSSWGSYGSCTVTCGGGTQQRSRTCTNPAPQYGGANCPSSSTSSQSCNTQNCPIDGRWSSWGSYGTCSVTCGGGTQSRSRTCTSPSPQYGGASCPGANSMSQDCNTQVCIIDGSWGAWATWGACTKTCGGGRRSRSRFCTNPRPANGGLDCPGSSADFDDCNTGTCTSVAAGTYQQLCPTGFFTCQSGGITCIQSSFQCDCSADCDDGSDETTTYAGCTMADTCENGAGRFAISLPILFGTILSGLLAVVLSAR</sequence>
<evidence type="ECO:0000256" key="1">
    <source>
        <dbReference type="ARBA" id="ARBA00022536"/>
    </source>
</evidence>
<dbReference type="InterPro" id="IPR000884">
    <property type="entry name" value="TSP1_rpt"/>
</dbReference>
<feature type="domain" description="C-type lectin" evidence="6">
    <location>
        <begin position="92"/>
        <end position="204"/>
    </location>
</feature>
<dbReference type="InterPro" id="IPR002172">
    <property type="entry name" value="LDrepeatLR_classA_rpt"/>
</dbReference>
<evidence type="ECO:0000259" key="6">
    <source>
        <dbReference type="PROSITE" id="PS50041"/>
    </source>
</evidence>
<dbReference type="CDD" id="cd00037">
    <property type="entry name" value="CLECT"/>
    <property type="match status" value="1"/>
</dbReference>
<dbReference type="PRINTS" id="PR01705">
    <property type="entry name" value="TSP1REPEAT"/>
</dbReference>
<dbReference type="Gene3D" id="2.20.100.10">
    <property type="entry name" value="Thrombospondin type-1 (TSP1) repeat"/>
    <property type="match status" value="8"/>
</dbReference>
<dbReference type="SUPFAM" id="SSF82895">
    <property type="entry name" value="TSP-1 type 1 repeat"/>
    <property type="match status" value="8"/>
</dbReference>
<dbReference type="PANTHER" id="PTHR22906">
    <property type="entry name" value="PROPERDIN"/>
    <property type="match status" value="1"/>
</dbReference>
<feature type="transmembrane region" description="Helical" evidence="5">
    <location>
        <begin position="857"/>
        <end position="879"/>
    </location>
</feature>
<dbReference type="SMART" id="SM00192">
    <property type="entry name" value="LDLa"/>
    <property type="match status" value="1"/>
</dbReference>
<accession>A0A8W8II62</accession>
<evidence type="ECO:0000256" key="5">
    <source>
        <dbReference type="SAM" id="Phobius"/>
    </source>
</evidence>
<dbReference type="PROSITE" id="PS50092">
    <property type="entry name" value="TSP1"/>
    <property type="match status" value="8"/>
</dbReference>
<organism evidence="7 8">
    <name type="scientific">Magallana gigas</name>
    <name type="common">Pacific oyster</name>
    <name type="synonym">Crassostrea gigas</name>
    <dbReference type="NCBI Taxonomy" id="29159"/>
    <lineage>
        <taxon>Eukaryota</taxon>
        <taxon>Metazoa</taxon>
        <taxon>Spiralia</taxon>
        <taxon>Lophotrochozoa</taxon>
        <taxon>Mollusca</taxon>
        <taxon>Bivalvia</taxon>
        <taxon>Autobranchia</taxon>
        <taxon>Pteriomorphia</taxon>
        <taxon>Ostreida</taxon>
        <taxon>Ostreoidea</taxon>
        <taxon>Ostreidae</taxon>
        <taxon>Magallana</taxon>
    </lineage>
</organism>
<keyword evidence="2" id="KW-0677">Repeat</keyword>
<dbReference type="Gene3D" id="3.10.100.10">
    <property type="entry name" value="Mannose-Binding Protein A, subunit A"/>
    <property type="match status" value="2"/>
</dbReference>
<dbReference type="InterPro" id="IPR036055">
    <property type="entry name" value="LDL_receptor-like_sf"/>
</dbReference>
<dbReference type="Pfam" id="PF00090">
    <property type="entry name" value="TSP_1"/>
    <property type="match status" value="8"/>
</dbReference>
<dbReference type="FunFam" id="2.20.100.10:FF:000002">
    <property type="entry name" value="Unc-5 netrin receptor C"/>
    <property type="match status" value="1"/>
</dbReference>
<dbReference type="SMART" id="SM00209">
    <property type="entry name" value="TSP1"/>
    <property type="match status" value="8"/>
</dbReference>
<dbReference type="InterPro" id="IPR001304">
    <property type="entry name" value="C-type_lectin-like"/>
</dbReference>
<dbReference type="FunFam" id="2.20.100.10:FF:000001">
    <property type="entry name" value="semaphorin-5A isoform X1"/>
    <property type="match status" value="7"/>
</dbReference>
<evidence type="ECO:0000256" key="3">
    <source>
        <dbReference type="ARBA" id="ARBA00023157"/>
    </source>
</evidence>
<dbReference type="SMART" id="SM00034">
    <property type="entry name" value="CLECT"/>
    <property type="match status" value="2"/>
</dbReference>
<dbReference type="InterPro" id="IPR016186">
    <property type="entry name" value="C-type_lectin-like/link_sf"/>
</dbReference>
<comment type="caution">
    <text evidence="4">Lacks conserved residue(s) required for the propagation of feature annotation.</text>
</comment>